<evidence type="ECO:0000313" key="4">
    <source>
        <dbReference type="EMBL" id="KAF7186789.1"/>
    </source>
</evidence>
<accession>A0A8H6R7Z8</accession>
<dbReference type="InterPro" id="IPR002347">
    <property type="entry name" value="SDR_fam"/>
</dbReference>
<name>A0A8H6R7Z8_9PEZI</name>
<dbReference type="PANTHER" id="PTHR43976:SF16">
    <property type="entry name" value="SHORT-CHAIN DEHYDROGENASE_REDUCTASE FAMILY PROTEIN"/>
    <property type="match status" value="1"/>
</dbReference>
<sequence length="285" mass="30679">MQQKIFLVTGSSSGLGLCLCRVIIASGHKVVATMRQPSRYPDIVSELESTGSAKCIQLDVSAPDLEEQLDPCVKIYGHVDVLINNAGYGYGGPLEDIKVPESRQLMDTLFWGPIRTSKVLIPYMRSRGSGVIVNVGSAVDVAGMPGLTLYGACKAAIADATEALHGELAPLGIRMILAEMGDMRTSLLDSGKNMTVERPSAAYANTTTGFVMQAIQGMHGKQDVDPAMCAKRIVEEVLGGSEDRSKFVRLPLGKQYVDAVRAKGKVLEENLQKFEEIALSCDFSH</sequence>
<dbReference type="AlphaFoldDB" id="A0A8H6R7Z8"/>
<dbReference type="Gene3D" id="3.40.50.720">
    <property type="entry name" value="NAD(P)-binding Rossmann-like Domain"/>
    <property type="match status" value="1"/>
</dbReference>
<dbReference type="Proteomes" id="UP000660729">
    <property type="component" value="Unassembled WGS sequence"/>
</dbReference>
<organism evidence="4 5">
    <name type="scientific">Pseudocercospora fuligena</name>
    <dbReference type="NCBI Taxonomy" id="685502"/>
    <lineage>
        <taxon>Eukaryota</taxon>
        <taxon>Fungi</taxon>
        <taxon>Dikarya</taxon>
        <taxon>Ascomycota</taxon>
        <taxon>Pezizomycotina</taxon>
        <taxon>Dothideomycetes</taxon>
        <taxon>Dothideomycetidae</taxon>
        <taxon>Mycosphaerellales</taxon>
        <taxon>Mycosphaerellaceae</taxon>
        <taxon>Pseudocercospora</taxon>
    </lineage>
</organism>
<reference evidence="4" key="1">
    <citation type="submission" date="2020-04" db="EMBL/GenBank/DDBJ databases">
        <title>Draft genome resource of the tomato pathogen Pseudocercospora fuligena.</title>
        <authorList>
            <person name="Zaccaron A."/>
        </authorList>
    </citation>
    <scope>NUCLEOTIDE SEQUENCE</scope>
    <source>
        <strain evidence="4">PF001</strain>
    </source>
</reference>
<gene>
    <name evidence="4" type="ORF">HII31_11886</name>
</gene>
<keyword evidence="5" id="KW-1185">Reference proteome</keyword>
<evidence type="ECO:0000313" key="5">
    <source>
        <dbReference type="Proteomes" id="UP000660729"/>
    </source>
</evidence>
<dbReference type="EMBL" id="JABCIY010000246">
    <property type="protein sequence ID" value="KAF7186789.1"/>
    <property type="molecule type" value="Genomic_DNA"/>
</dbReference>
<dbReference type="Pfam" id="PF00106">
    <property type="entry name" value="adh_short"/>
    <property type="match status" value="1"/>
</dbReference>
<comment type="similarity">
    <text evidence="1 3">Belongs to the short-chain dehydrogenases/reductases (SDR) family.</text>
</comment>
<dbReference type="PANTHER" id="PTHR43976">
    <property type="entry name" value="SHORT CHAIN DEHYDROGENASE"/>
    <property type="match status" value="1"/>
</dbReference>
<dbReference type="PRINTS" id="PR00080">
    <property type="entry name" value="SDRFAMILY"/>
</dbReference>
<proteinExistence type="inferred from homology"/>
<protein>
    <submittedName>
        <fullName evidence="4">Oxidoreductase claN</fullName>
    </submittedName>
</protein>
<evidence type="ECO:0000256" key="1">
    <source>
        <dbReference type="ARBA" id="ARBA00006484"/>
    </source>
</evidence>
<dbReference type="OrthoDB" id="1274115at2759"/>
<dbReference type="InterPro" id="IPR036291">
    <property type="entry name" value="NAD(P)-bd_dom_sf"/>
</dbReference>
<evidence type="ECO:0000256" key="3">
    <source>
        <dbReference type="RuleBase" id="RU000363"/>
    </source>
</evidence>
<dbReference type="PRINTS" id="PR00081">
    <property type="entry name" value="GDHRDH"/>
</dbReference>
<evidence type="ECO:0000256" key="2">
    <source>
        <dbReference type="ARBA" id="ARBA00023002"/>
    </source>
</evidence>
<dbReference type="GO" id="GO:0016491">
    <property type="term" value="F:oxidoreductase activity"/>
    <property type="evidence" value="ECO:0007669"/>
    <property type="project" value="UniProtKB-KW"/>
</dbReference>
<dbReference type="SUPFAM" id="SSF51735">
    <property type="entry name" value="NAD(P)-binding Rossmann-fold domains"/>
    <property type="match status" value="1"/>
</dbReference>
<dbReference type="InterPro" id="IPR051911">
    <property type="entry name" value="SDR_oxidoreductase"/>
</dbReference>
<comment type="caution">
    <text evidence="4">The sequence shown here is derived from an EMBL/GenBank/DDBJ whole genome shotgun (WGS) entry which is preliminary data.</text>
</comment>
<keyword evidence="2" id="KW-0560">Oxidoreductase</keyword>